<dbReference type="EMBL" id="BTGU01011594">
    <property type="protein sequence ID" value="GMN72220.1"/>
    <property type="molecule type" value="Genomic_DNA"/>
</dbReference>
<sequence length="122" mass="13853">MVFPSNVCTKNLIISWSLPWIEGGCEREAGSSTASFKVAEAPEVEAADLGRLFWKEGTTKKKKKRSCEEEEEEEEEAEERGTRALEGKRTPSKRGKGKLLLISLVYFLVLFNYTFSIWKVIC</sequence>
<feature type="compositionally biased region" description="Basic and acidic residues" evidence="1">
    <location>
        <begin position="79"/>
        <end position="89"/>
    </location>
</feature>
<accession>A0AA88EFL7</accession>
<feature type="region of interest" description="Disordered" evidence="1">
    <location>
        <begin position="58"/>
        <end position="93"/>
    </location>
</feature>
<protein>
    <submittedName>
        <fullName evidence="3">Uncharacterized protein</fullName>
    </submittedName>
</protein>
<keyword evidence="4" id="KW-1185">Reference proteome</keyword>
<evidence type="ECO:0000313" key="3">
    <source>
        <dbReference type="EMBL" id="GMN72220.1"/>
    </source>
</evidence>
<evidence type="ECO:0000256" key="1">
    <source>
        <dbReference type="SAM" id="MobiDB-lite"/>
    </source>
</evidence>
<keyword evidence="2" id="KW-0812">Transmembrane</keyword>
<feature type="transmembrane region" description="Helical" evidence="2">
    <location>
        <begin position="99"/>
        <end position="121"/>
    </location>
</feature>
<dbReference type="Proteomes" id="UP001187192">
    <property type="component" value="Unassembled WGS sequence"/>
</dbReference>
<gene>
    <name evidence="3" type="ORF">TIFTF001_052811</name>
</gene>
<name>A0AA88EFL7_FICCA</name>
<feature type="compositionally biased region" description="Acidic residues" evidence="1">
    <location>
        <begin position="68"/>
        <end position="78"/>
    </location>
</feature>
<evidence type="ECO:0000256" key="2">
    <source>
        <dbReference type="SAM" id="Phobius"/>
    </source>
</evidence>
<keyword evidence="2" id="KW-0472">Membrane</keyword>
<reference evidence="3" key="1">
    <citation type="submission" date="2023-07" db="EMBL/GenBank/DDBJ databases">
        <title>draft genome sequence of fig (Ficus carica).</title>
        <authorList>
            <person name="Takahashi T."/>
            <person name="Nishimura K."/>
        </authorList>
    </citation>
    <scope>NUCLEOTIDE SEQUENCE</scope>
</reference>
<organism evidence="3 4">
    <name type="scientific">Ficus carica</name>
    <name type="common">Common fig</name>
    <dbReference type="NCBI Taxonomy" id="3494"/>
    <lineage>
        <taxon>Eukaryota</taxon>
        <taxon>Viridiplantae</taxon>
        <taxon>Streptophyta</taxon>
        <taxon>Embryophyta</taxon>
        <taxon>Tracheophyta</taxon>
        <taxon>Spermatophyta</taxon>
        <taxon>Magnoliopsida</taxon>
        <taxon>eudicotyledons</taxon>
        <taxon>Gunneridae</taxon>
        <taxon>Pentapetalae</taxon>
        <taxon>rosids</taxon>
        <taxon>fabids</taxon>
        <taxon>Rosales</taxon>
        <taxon>Moraceae</taxon>
        <taxon>Ficeae</taxon>
        <taxon>Ficus</taxon>
    </lineage>
</organism>
<comment type="caution">
    <text evidence="3">The sequence shown here is derived from an EMBL/GenBank/DDBJ whole genome shotgun (WGS) entry which is preliminary data.</text>
</comment>
<proteinExistence type="predicted"/>
<evidence type="ECO:0000313" key="4">
    <source>
        <dbReference type="Proteomes" id="UP001187192"/>
    </source>
</evidence>
<keyword evidence="2" id="KW-1133">Transmembrane helix</keyword>
<dbReference type="AlphaFoldDB" id="A0AA88EFL7"/>